<organism evidence="2 3">
    <name type="scientific">Amycolatopsis silviterrae</name>
    <dbReference type="NCBI Taxonomy" id="1656914"/>
    <lineage>
        <taxon>Bacteria</taxon>
        <taxon>Bacillati</taxon>
        <taxon>Actinomycetota</taxon>
        <taxon>Actinomycetes</taxon>
        <taxon>Pseudonocardiales</taxon>
        <taxon>Pseudonocardiaceae</taxon>
        <taxon>Amycolatopsis</taxon>
    </lineage>
</organism>
<evidence type="ECO:0000313" key="3">
    <source>
        <dbReference type="Proteomes" id="UP001597483"/>
    </source>
</evidence>
<sequence length="217" mass="22354">MTQFLTPPDSGAASSGFVFASASGPHPGTTADEARACVEQIAATLASAGRGLANVVKANIWIADEAFHDDVAAAYRAALGPDCRAVLTILAAGVAGGGRVAIDVVAAQPNAAPVAPFVYASSLAIDVATMRRVPEAATIAGETAVVFQRIGKQLDAAGLSVKDIVKTTTYVRDESYLEEFEQAYREIFASQDLPARCTVLLGLAGDCRIQVEVTAAA</sequence>
<keyword evidence="3" id="KW-1185">Reference proteome</keyword>
<dbReference type="RefSeq" id="WP_378309405.1">
    <property type="nucleotide sequence ID" value="NZ_JBHUKS010000026.1"/>
</dbReference>
<accession>A0ABW5HH46</accession>
<protein>
    <submittedName>
        <fullName evidence="2">RidA family protein</fullName>
        <ecNumber evidence="2">3.5.-.-</ecNumber>
    </submittedName>
</protein>
<proteinExistence type="inferred from homology"/>
<dbReference type="PANTHER" id="PTHR11803">
    <property type="entry name" value="2-IMINOBUTANOATE/2-IMINOPROPANOATE DEAMINASE RIDA"/>
    <property type="match status" value="1"/>
</dbReference>
<dbReference type="CDD" id="cd00448">
    <property type="entry name" value="YjgF_YER057c_UK114_family"/>
    <property type="match status" value="1"/>
</dbReference>
<dbReference type="EC" id="3.5.-.-" evidence="2"/>
<name>A0ABW5HH46_9PSEU</name>
<dbReference type="PANTHER" id="PTHR11803:SF58">
    <property type="entry name" value="PROTEIN HMF1-RELATED"/>
    <property type="match status" value="1"/>
</dbReference>
<evidence type="ECO:0000313" key="2">
    <source>
        <dbReference type="EMBL" id="MFD2472052.1"/>
    </source>
</evidence>
<dbReference type="Gene3D" id="3.30.1330.40">
    <property type="entry name" value="RutC-like"/>
    <property type="match status" value="2"/>
</dbReference>
<evidence type="ECO:0000256" key="1">
    <source>
        <dbReference type="ARBA" id="ARBA00010552"/>
    </source>
</evidence>
<reference evidence="3" key="1">
    <citation type="journal article" date="2019" name="Int. J. Syst. Evol. Microbiol.">
        <title>The Global Catalogue of Microorganisms (GCM) 10K type strain sequencing project: providing services to taxonomists for standard genome sequencing and annotation.</title>
        <authorList>
            <consortium name="The Broad Institute Genomics Platform"/>
            <consortium name="The Broad Institute Genome Sequencing Center for Infectious Disease"/>
            <person name="Wu L."/>
            <person name="Ma J."/>
        </authorList>
    </citation>
    <scope>NUCLEOTIDE SEQUENCE [LARGE SCALE GENOMIC DNA]</scope>
    <source>
        <strain evidence="3">CGMCC 4.7641</strain>
    </source>
</reference>
<dbReference type="InterPro" id="IPR006175">
    <property type="entry name" value="YjgF/YER057c/UK114"/>
</dbReference>
<dbReference type="Proteomes" id="UP001597483">
    <property type="component" value="Unassembled WGS sequence"/>
</dbReference>
<dbReference type="Pfam" id="PF01042">
    <property type="entry name" value="Ribonuc_L-PSP"/>
    <property type="match status" value="2"/>
</dbReference>
<keyword evidence="2" id="KW-0378">Hydrolase</keyword>
<comment type="similarity">
    <text evidence="1">Belongs to the RutC family.</text>
</comment>
<dbReference type="SUPFAM" id="SSF55298">
    <property type="entry name" value="YjgF-like"/>
    <property type="match status" value="2"/>
</dbReference>
<dbReference type="EMBL" id="JBHUKS010000026">
    <property type="protein sequence ID" value="MFD2472052.1"/>
    <property type="molecule type" value="Genomic_DNA"/>
</dbReference>
<gene>
    <name evidence="2" type="ORF">ACFSVL_31970</name>
</gene>
<comment type="caution">
    <text evidence="2">The sequence shown here is derived from an EMBL/GenBank/DDBJ whole genome shotgun (WGS) entry which is preliminary data.</text>
</comment>
<dbReference type="GO" id="GO:0016787">
    <property type="term" value="F:hydrolase activity"/>
    <property type="evidence" value="ECO:0007669"/>
    <property type="project" value="UniProtKB-KW"/>
</dbReference>
<dbReference type="InterPro" id="IPR035959">
    <property type="entry name" value="RutC-like_sf"/>
</dbReference>